<evidence type="ECO:0000313" key="2">
    <source>
        <dbReference type="Proteomes" id="UP000024533"/>
    </source>
</evidence>
<evidence type="ECO:0000313" key="1">
    <source>
        <dbReference type="EMBL" id="KDB21665.1"/>
    </source>
</evidence>
<reference evidence="1 2" key="1">
    <citation type="submission" date="2014-02" db="EMBL/GenBank/DDBJ databases">
        <title>The Genome Sequence of Trichophyton interdigitale MR816.</title>
        <authorList>
            <consortium name="The Broad Institute Genomics Platform"/>
            <person name="Cuomo C.A."/>
            <person name="White T.C."/>
            <person name="Graser Y."/>
            <person name="Martinez-Rossi N."/>
            <person name="Heitman J."/>
            <person name="Young S.K."/>
            <person name="Zeng Q."/>
            <person name="Gargeya S."/>
            <person name="Abouelleil A."/>
            <person name="Alvarado L."/>
            <person name="Chapman S.B."/>
            <person name="Gainer-Dewar J."/>
            <person name="Goldberg J."/>
            <person name="Griggs A."/>
            <person name="Gujja S."/>
            <person name="Hansen M."/>
            <person name="Howarth C."/>
            <person name="Imamovic A."/>
            <person name="Larimer J."/>
            <person name="Martinez D."/>
            <person name="Murphy C."/>
            <person name="Pearson M.D."/>
            <person name="Persinoti G."/>
            <person name="Poon T."/>
            <person name="Priest M."/>
            <person name="Roberts A.D."/>
            <person name="Saif S."/>
            <person name="Shea T.D."/>
            <person name="Sykes S.N."/>
            <person name="Wortman J."/>
            <person name="Nusbaum C."/>
            <person name="Birren B."/>
        </authorList>
    </citation>
    <scope>NUCLEOTIDE SEQUENCE [LARGE SCALE GENOMIC DNA]</scope>
    <source>
        <strain evidence="1 2">MR816</strain>
    </source>
</reference>
<sequence>MATVWDGRTLQKCLVQLRDFWKSLHQRLSQKNLKADAAIVTGRLSQAVTKANRVCEAGAKRAKRNIRFKLDKLH</sequence>
<proteinExistence type="predicted"/>
<dbReference type="HOGENOM" id="CLU_2689570_0_0_1"/>
<dbReference type="Proteomes" id="UP000024533">
    <property type="component" value="Unassembled WGS sequence"/>
</dbReference>
<comment type="caution">
    <text evidence="1">The sequence shown here is derived from an EMBL/GenBank/DDBJ whole genome shotgun (WGS) entry which is preliminary data.</text>
</comment>
<gene>
    <name evidence="1" type="ORF">H109_06411</name>
</gene>
<accession>A0A059J1E9</accession>
<organism evidence="1 2">
    <name type="scientific">Trichophyton interdigitale (strain MR816)</name>
    <dbReference type="NCBI Taxonomy" id="1215338"/>
    <lineage>
        <taxon>Eukaryota</taxon>
        <taxon>Fungi</taxon>
        <taxon>Dikarya</taxon>
        <taxon>Ascomycota</taxon>
        <taxon>Pezizomycotina</taxon>
        <taxon>Eurotiomycetes</taxon>
        <taxon>Eurotiomycetidae</taxon>
        <taxon>Onygenales</taxon>
        <taxon>Arthrodermataceae</taxon>
        <taxon>Trichophyton</taxon>
    </lineage>
</organism>
<keyword evidence="2" id="KW-1185">Reference proteome</keyword>
<name>A0A059J1E9_TRIIM</name>
<dbReference type="EMBL" id="AOKY01000403">
    <property type="protein sequence ID" value="KDB21665.1"/>
    <property type="molecule type" value="Genomic_DNA"/>
</dbReference>
<protein>
    <submittedName>
        <fullName evidence="1">Uncharacterized protein</fullName>
    </submittedName>
</protein>
<dbReference type="AlphaFoldDB" id="A0A059J1E9"/>